<accession>A0A391NNR4</accession>
<dbReference type="Proteomes" id="UP000265618">
    <property type="component" value="Unassembled WGS sequence"/>
</dbReference>
<keyword evidence="3" id="KW-1185">Reference proteome</keyword>
<evidence type="ECO:0000313" key="2">
    <source>
        <dbReference type="EMBL" id="GCA63321.1"/>
    </source>
</evidence>
<feature type="region of interest" description="Disordered" evidence="1">
    <location>
        <begin position="61"/>
        <end position="97"/>
    </location>
</feature>
<protein>
    <submittedName>
        <fullName evidence="2">Uncharacterized protein</fullName>
    </submittedName>
</protein>
<sequence length="97" mass="10386">MSIPEEYSCVEFTEEEATFDVGDGGVIDLTVPHPSYYGDVGDVVRVKTETESRGDVWVASQSPLLAAGNPSPSLPETIVDNPHPPPDTGGRRRGSPF</sequence>
<name>A0A391NNR4_9EUKA</name>
<dbReference type="AlphaFoldDB" id="A0A391NNR4"/>
<reference evidence="2 3" key="1">
    <citation type="journal article" date="2018" name="PLoS ONE">
        <title>The draft genome of Kipferlia bialata reveals reductive genome evolution in fornicate parasites.</title>
        <authorList>
            <person name="Tanifuji G."/>
            <person name="Takabayashi S."/>
            <person name="Kume K."/>
            <person name="Takagi M."/>
            <person name="Nakayama T."/>
            <person name="Kamikawa R."/>
            <person name="Inagaki Y."/>
            <person name="Hashimoto T."/>
        </authorList>
    </citation>
    <scope>NUCLEOTIDE SEQUENCE [LARGE SCALE GENOMIC DNA]</scope>
    <source>
        <strain evidence="2">NY0173</strain>
    </source>
</reference>
<dbReference type="EMBL" id="BDIP01003086">
    <property type="protein sequence ID" value="GCA63321.1"/>
    <property type="molecule type" value="Genomic_DNA"/>
</dbReference>
<evidence type="ECO:0000313" key="3">
    <source>
        <dbReference type="Proteomes" id="UP000265618"/>
    </source>
</evidence>
<organism evidence="2 3">
    <name type="scientific">Kipferlia bialata</name>
    <dbReference type="NCBI Taxonomy" id="797122"/>
    <lineage>
        <taxon>Eukaryota</taxon>
        <taxon>Metamonada</taxon>
        <taxon>Carpediemonas-like organisms</taxon>
        <taxon>Kipferlia</taxon>
    </lineage>
</organism>
<gene>
    <name evidence="2" type="ORF">KIPB_009252</name>
</gene>
<comment type="caution">
    <text evidence="2">The sequence shown here is derived from an EMBL/GenBank/DDBJ whole genome shotgun (WGS) entry which is preliminary data.</text>
</comment>
<proteinExistence type="predicted"/>
<evidence type="ECO:0000256" key="1">
    <source>
        <dbReference type="SAM" id="MobiDB-lite"/>
    </source>
</evidence>